<evidence type="ECO:0000259" key="1">
    <source>
        <dbReference type="PROSITE" id="PS51729"/>
    </source>
</evidence>
<feature type="domain" description="N-acetyltransferase" evidence="1">
    <location>
        <begin position="7"/>
        <end position="92"/>
    </location>
</feature>
<gene>
    <name evidence="2" type="ORF">SAMN05444359_11739</name>
</gene>
<dbReference type="Proteomes" id="UP000199021">
    <property type="component" value="Unassembled WGS sequence"/>
</dbReference>
<dbReference type="OrthoDB" id="1120671at2"/>
<dbReference type="PANTHER" id="PTHR31435">
    <property type="entry name" value="PROTEIN NATD1"/>
    <property type="match status" value="1"/>
</dbReference>
<dbReference type="CDD" id="cd04301">
    <property type="entry name" value="NAT_SF"/>
    <property type="match status" value="1"/>
</dbReference>
<accession>A0A1H9JFG8</accession>
<sequence>MFTDQVVNNTEKYQFEVVSGALVSKLEYRMGRNSIALIHTEVPEELGGQGIGSSLVKTALQYAKDNGLKALPYCPFAAAYIERHPEWSDIVGEV</sequence>
<protein>
    <recommendedName>
        <fullName evidence="1">N-acetyltransferase domain-containing protein</fullName>
    </recommendedName>
</protein>
<dbReference type="Pfam" id="PF14542">
    <property type="entry name" value="Acetyltransf_CG"/>
    <property type="match status" value="1"/>
</dbReference>
<evidence type="ECO:0000313" key="3">
    <source>
        <dbReference type="Proteomes" id="UP000199021"/>
    </source>
</evidence>
<dbReference type="InterPro" id="IPR016181">
    <property type="entry name" value="Acyl_CoA_acyltransferase"/>
</dbReference>
<dbReference type="InterPro" id="IPR031165">
    <property type="entry name" value="GNAT_YJDJ"/>
</dbReference>
<dbReference type="RefSeq" id="WP_090170042.1">
    <property type="nucleotide sequence ID" value="NZ_FOFB01000017.1"/>
</dbReference>
<reference evidence="3" key="1">
    <citation type="submission" date="2016-10" db="EMBL/GenBank/DDBJ databases">
        <authorList>
            <person name="Varghese N."/>
            <person name="Submissions S."/>
        </authorList>
    </citation>
    <scope>NUCLEOTIDE SEQUENCE [LARGE SCALE GENOMIC DNA]</scope>
    <source>
        <strain evidence="3">DSM 24740</strain>
    </source>
</reference>
<dbReference type="SUPFAM" id="SSF55729">
    <property type="entry name" value="Acyl-CoA N-acyltransferases (Nat)"/>
    <property type="match status" value="1"/>
</dbReference>
<name>A0A1H9JFG8_9BACT</name>
<dbReference type="STRING" id="478744.SAMN05444359_11739"/>
<dbReference type="PANTHER" id="PTHR31435:SF10">
    <property type="entry name" value="BSR4717 PROTEIN"/>
    <property type="match status" value="1"/>
</dbReference>
<dbReference type="EMBL" id="FOFB01000017">
    <property type="protein sequence ID" value="SEQ85533.1"/>
    <property type="molecule type" value="Genomic_DNA"/>
</dbReference>
<dbReference type="Gene3D" id="3.40.630.30">
    <property type="match status" value="1"/>
</dbReference>
<dbReference type="AlphaFoldDB" id="A0A1H9JFG8"/>
<organism evidence="2 3">
    <name type="scientific">Neolewinella agarilytica</name>
    <dbReference type="NCBI Taxonomy" id="478744"/>
    <lineage>
        <taxon>Bacteria</taxon>
        <taxon>Pseudomonadati</taxon>
        <taxon>Bacteroidota</taxon>
        <taxon>Saprospiria</taxon>
        <taxon>Saprospirales</taxon>
        <taxon>Lewinellaceae</taxon>
        <taxon>Neolewinella</taxon>
    </lineage>
</organism>
<dbReference type="InParanoid" id="A0A1H9JFG8"/>
<dbReference type="InterPro" id="IPR045057">
    <property type="entry name" value="Gcn5-rel_NAT"/>
</dbReference>
<proteinExistence type="predicted"/>
<dbReference type="PROSITE" id="PS51729">
    <property type="entry name" value="GNAT_YJDJ"/>
    <property type="match status" value="1"/>
</dbReference>
<keyword evidence="3" id="KW-1185">Reference proteome</keyword>
<evidence type="ECO:0000313" key="2">
    <source>
        <dbReference type="EMBL" id="SEQ85533.1"/>
    </source>
</evidence>